<evidence type="ECO:0000313" key="1">
    <source>
        <dbReference type="EMBL" id="GIJ05979.1"/>
    </source>
</evidence>
<protein>
    <submittedName>
        <fullName evidence="1">Uncharacterized protein</fullName>
    </submittedName>
</protein>
<sequence>MRSAGLSDTGLIPSGCGRYARSLSADADVRSATTDMPEIAPATPLFRSVVPAA</sequence>
<dbReference type="Proteomes" id="UP000652013">
    <property type="component" value="Unassembled WGS sequence"/>
</dbReference>
<accession>A0A8J3YDM7</accession>
<keyword evidence="2" id="KW-1185">Reference proteome</keyword>
<gene>
    <name evidence="1" type="ORF">Sya03_53310</name>
</gene>
<organism evidence="1 2">
    <name type="scientific">Spirilliplanes yamanashiensis</name>
    <dbReference type="NCBI Taxonomy" id="42233"/>
    <lineage>
        <taxon>Bacteria</taxon>
        <taxon>Bacillati</taxon>
        <taxon>Actinomycetota</taxon>
        <taxon>Actinomycetes</taxon>
        <taxon>Micromonosporales</taxon>
        <taxon>Micromonosporaceae</taxon>
        <taxon>Spirilliplanes</taxon>
    </lineage>
</organism>
<name>A0A8J3YDM7_9ACTN</name>
<dbReference type="AlphaFoldDB" id="A0A8J3YDM7"/>
<evidence type="ECO:0000313" key="2">
    <source>
        <dbReference type="Proteomes" id="UP000652013"/>
    </source>
</evidence>
<proteinExistence type="predicted"/>
<comment type="caution">
    <text evidence="1">The sequence shown here is derived from an EMBL/GenBank/DDBJ whole genome shotgun (WGS) entry which is preliminary data.</text>
</comment>
<dbReference type="EMBL" id="BOOY01000037">
    <property type="protein sequence ID" value="GIJ05979.1"/>
    <property type="molecule type" value="Genomic_DNA"/>
</dbReference>
<reference evidence="1" key="1">
    <citation type="submission" date="2021-01" db="EMBL/GenBank/DDBJ databases">
        <title>Whole genome shotgun sequence of Spirilliplanes yamanashiensis NBRC 15828.</title>
        <authorList>
            <person name="Komaki H."/>
            <person name="Tamura T."/>
        </authorList>
    </citation>
    <scope>NUCLEOTIDE SEQUENCE</scope>
    <source>
        <strain evidence="1">NBRC 15828</strain>
    </source>
</reference>